<dbReference type="InterPro" id="IPR029489">
    <property type="entry name" value="OGT/SEC/SPY_C"/>
</dbReference>
<protein>
    <recommendedName>
        <fullName evidence="3">protein O-GlcNAc transferase</fullName>
        <ecNumber evidence="3">2.4.1.255</ecNumber>
    </recommendedName>
</protein>
<keyword evidence="5" id="KW-0808">Transferase</keyword>
<dbReference type="EMBL" id="QKWJ01000049">
    <property type="protein sequence ID" value="RDK07029.1"/>
    <property type="molecule type" value="Genomic_DNA"/>
</dbReference>
<dbReference type="Pfam" id="PF13844">
    <property type="entry name" value="Glyco_transf_41"/>
    <property type="match status" value="2"/>
</dbReference>
<evidence type="ECO:0000256" key="6">
    <source>
        <dbReference type="ARBA" id="ARBA00022737"/>
    </source>
</evidence>
<dbReference type="InterPro" id="IPR019734">
    <property type="entry name" value="TPR_rpt"/>
</dbReference>
<sequence>MQKNKHASRASRYLTQAGESFAAQRFGDCIRQAERAREIDGMNPEAWYWLALGKLSLGDAAAARETAEAAMARFPDDSRSRILAAEILLDLGDFGQAKAIIEPVLARDPSQWAAWSNYSAILYSLQDYHAAKRAALKAFELNPGDARVLSNYANALKETGDVPGAVAVLRQAVARAPRSELVRFNLMFTMLFDESTTASGLLAEARQCAALMTPPGMGDRPLPVPADNGRIRVGLLSNDLHAHACAYFIVPFVANIDHSRVELFVFSLNGHHDNITAKIRHHADHFIDVAGRSAEQVIATVREAGLDVLFDLGGYTRNTPLYYMAHRLAVNQVTWIGYPGSTGMPQIDYRITDPVLDPEGYEANYSEQLLRAPVISVAYHPLVGRPLDAYAPAYRPRATPALTNGYITFGCCINLGKISSRTLRLWAAVLARCPGSRLLLECAGLDNDAVRMPLLERMAVAGIDGDRVICVPRRAANQYVLYHDIDVVLDTAPLTGGANACDSLWMGVPIVTLTGNACHERVATAFVRAVGLHGLACETEAQYVDTAVALVSDIGELNALRQSIRPMFEGSPLFDAAGYCRWLEAQMARWVGTYRRPGQIELPAGEGVFFGGRWHSLPQIIHAVVAALECGDHSALENVLENISAKWSRHWLVAYALSELLYRQGDQVGALELLIESATLRKYSLPLYRLLLARLDECGHDKTALADFLHEAFGLDIAYLEAQPVPSIHEIAGTQVQREEVTA</sequence>
<evidence type="ECO:0000313" key="9">
    <source>
        <dbReference type="EMBL" id="RDK07029.1"/>
    </source>
</evidence>
<dbReference type="RefSeq" id="WP_115214577.1">
    <property type="nucleotide sequence ID" value="NZ_QKWJ01000049.1"/>
</dbReference>
<organism evidence="9 10">
    <name type="scientific">Cupriavidus lacunae</name>
    <dbReference type="NCBI Taxonomy" id="2666307"/>
    <lineage>
        <taxon>Bacteria</taxon>
        <taxon>Pseudomonadati</taxon>
        <taxon>Pseudomonadota</taxon>
        <taxon>Betaproteobacteria</taxon>
        <taxon>Burkholderiales</taxon>
        <taxon>Burkholderiaceae</taxon>
        <taxon>Cupriavidus</taxon>
    </lineage>
</organism>
<evidence type="ECO:0000256" key="5">
    <source>
        <dbReference type="ARBA" id="ARBA00022679"/>
    </source>
</evidence>
<evidence type="ECO:0000256" key="7">
    <source>
        <dbReference type="ARBA" id="ARBA00022803"/>
    </source>
</evidence>
<keyword evidence="10" id="KW-1185">Reference proteome</keyword>
<evidence type="ECO:0000256" key="2">
    <source>
        <dbReference type="ARBA" id="ARBA00005386"/>
    </source>
</evidence>
<reference evidence="10" key="1">
    <citation type="submission" date="2018-06" db="EMBL/GenBank/DDBJ databases">
        <authorList>
            <person name="Feng T."/>
            <person name="Jeon C.O."/>
        </authorList>
    </citation>
    <scope>NUCLEOTIDE SEQUENCE [LARGE SCALE GENOMIC DNA]</scope>
    <source>
        <strain evidence="10">S23</strain>
    </source>
</reference>
<dbReference type="Gene3D" id="1.25.40.10">
    <property type="entry name" value="Tetratricopeptide repeat domain"/>
    <property type="match status" value="1"/>
</dbReference>
<keyword evidence="4" id="KW-0328">Glycosyltransferase</keyword>
<dbReference type="AlphaFoldDB" id="A0A370NN76"/>
<dbReference type="PANTHER" id="PTHR44835">
    <property type="entry name" value="UDP-N-ACETYLGLUCOSAMINE--PEPTIDE N-ACETYLGLUCOSAMINYLTRANSFERASE SPINDLY-RELATED"/>
    <property type="match status" value="1"/>
</dbReference>
<dbReference type="SMART" id="SM00028">
    <property type="entry name" value="TPR"/>
    <property type="match status" value="4"/>
</dbReference>
<name>A0A370NN76_9BURK</name>
<dbReference type="GO" id="GO:0097363">
    <property type="term" value="F:protein O-acetylglucosaminyltransferase activity"/>
    <property type="evidence" value="ECO:0007669"/>
    <property type="project" value="UniProtKB-EC"/>
</dbReference>
<dbReference type="Proteomes" id="UP000255165">
    <property type="component" value="Unassembled WGS sequence"/>
</dbReference>
<dbReference type="EC" id="2.4.1.255" evidence="3"/>
<accession>A0A370NN76</accession>
<evidence type="ECO:0000313" key="10">
    <source>
        <dbReference type="Proteomes" id="UP000255165"/>
    </source>
</evidence>
<keyword evidence="6" id="KW-0677">Repeat</keyword>
<feature type="domain" description="O-GlcNAc transferase C-terminal" evidence="8">
    <location>
        <begin position="226"/>
        <end position="369"/>
    </location>
</feature>
<dbReference type="Pfam" id="PF14559">
    <property type="entry name" value="TPR_19"/>
    <property type="match status" value="2"/>
</dbReference>
<evidence type="ECO:0000256" key="4">
    <source>
        <dbReference type="ARBA" id="ARBA00022676"/>
    </source>
</evidence>
<comment type="caution">
    <text evidence="9">The sequence shown here is derived from an EMBL/GenBank/DDBJ whole genome shotgun (WGS) entry which is preliminary data.</text>
</comment>
<gene>
    <name evidence="9" type="ORF">DN412_28125</name>
</gene>
<dbReference type="InterPro" id="IPR011990">
    <property type="entry name" value="TPR-like_helical_dom_sf"/>
</dbReference>
<keyword evidence="7" id="KW-0802">TPR repeat</keyword>
<evidence type="ECO:0000259" key="8">
    <source>
        <dbReference type="Pfam" id="PF13844"/>
    </source>
</evidence>
<feature type="domain" description="O-GlcNAc transferase C-terminal" evidence="8">
    <location>
        <begin position="401"/>
        <end position="581"/>
    </location>
</feature>
<evidence type="ECO:0000256" key="3">
    <source>
        <dbReference type="ARBA" id="ARBA00011970"/>
    </source>
</evidence>
<comment type="pathway">
    <text evidence="1">Protein modification; protein glycosylation.</text>
</comment>
<dbReference type="PANTHER" id="PTHR44835:SF1">
    <property type="entry name" value="PROTEIN O-GLCNAC TRANSFERASE"/>
    <property type="match status" value="1"/>
</dbReference>
<dbReference type="InterPro" id="IPR051939">
    <property type="entry name" value="Glycosyltr_41/O-GlcNAc_trsf"/>
</dbReference>
<comment type="similarity">
    <text evidence="2">Belongs to the glycosyltransferase 41 family. O-GlcNAc transferase subfamily.</text>
</comment>
<proteinExistence type="inferred from homology"/>
<dbReference type="SUPFAM" id="SSF48452">
    <property type="entry name" value="TPR-like"/>
    <property type="match status" value="1"/>
</dbReference>
<dbReference type="Gene3D" id="3.40.50.2000">
    <property type="entry name" value="Glycogen Phosphorylase B"/>
    <property type="match status" value="1"/>
</dbReference>
<dbReference type="Gene3D" id="3.40.50.11380">
    <property type="match status" value="1"/>
</dbReference>
<evidence type="ECO:0000256" key="1">
    <source>
        <dbReference type="ARBA" id="ARBA00004922"/>
    </source>
</evidence>